<dbReference type="PANTHER" id="PTHR45772">
    <property type="entry name" value="CONSERVED COMPONENT OF ABC TRANSPORTER FOR NATURAL AMINO ACIDS-RELATED"/>
    <property type="match status" value="1"/>
</dbReference>
<organism evidence="5 6">
    <name type="scientific">Peptacetobacter hiranonis (strain DSM 13275 / JCM 10541 / KCTC 15199 / TO-931)</name>
    <name type="common">Clostridium hiranonis</name>
    <dbReference type="NCBI Taxonomy" id="500633"/>
    <lineage>
        <taxon>Bacteria</taxon>
        <taxon>Bacillati</taxon>
        <taxon>Bacillota</taxon>
        <taxon>Clostridia</taxon>
        <taxon>Peptostreptococcales</taxon>
        <taxon>Peptostreptococcaceae</taxon>
        <taxon>Peptacetobacter</taxon>
    </lineage>
</organism>
<dbReference type="SUPFAM" id="SSF52540">
    <property type="entry name" value="P-loop containing nucleoside triphosphate hydrolases"/>
    <property type="match status" value="1"/>
</dbReference>
<gene>
    <name evidence="5" type="ORF">CLOHIR_02188</name>
</gene>
<keyword evidence="2" id="KW-0547">Nucleotide-binding</keyword>
<dbReference type="SMART" id="SM00382">
    <property type="entry name" value="AAA"/>
    <property type="match status" value="1"/>
</dbReference>
<dbReference type="InterPro" id="IPR027417">
    <property type="entry name" value="P-loop_NTPase"/>
</dbReference>
<dbReference type="InterPro" id="IPR017871">
    <property type="entry name" value="ABC_transporter-like_CS"/>
</dbReference>
<dbReference type="InterPro" id="IPR003593">
    <property type="entry name" value="AAA+_ATPase"/>
</dbReference>
<sequence length="257" mass="28454">MVYFMNGGTRMLELKNVFFNVVDENGEERNIIDDLSINFEKGKLYVITGPNGGGKSSLAKVIMGISEASKGQILLDGEDITEKSITERAKMGIGYAFQQPPRIKGMTVEDLLKLAHGGDLPKEDCCQYLAAVGLCSKEYLTREVDNSLSGGEMKRIEIATLFARDLKVSIFDEPEAGIDLWSFGKLNESFQKMHEEKDQTIIIISHQERILELADQIIVLEDGKIKTSGSKDEILPEILNQVNGTVCEIQGKAVYNG</sequence>
<protein>
    <submittedName>
        <fullName evidence="5">Putative FeS assembly ATPase SufC</fullName>
    </submittedName>
</protein>
<dbReference type="PROSITE" id="PS50893">
    <property type="entry name" value="ABC_TRANSPORTER_2"/>
    <property type="match status" value="1"/>
</dbReference>
<reference evidence="5 6" key="1">
    <citation type="submission" date="2008-09" db="EMBL/GenBank/DDBJ databases">
        <authorList>
            <person name="Fulton L."/>
            <person name="Clifton S."/>
            <person name="Fulton B."/>
            <person name="Xu J."/>
            <person name="Minx P."/>
            <person name="Pepin K.H."/>
            <person name="Johnson M."/>
            <person name="Thiruvilangam P."/>
            <person name="Bhonagiri V."/>
            <person name="Nash W.E."/>
            <person name="Mardis E.R."/>
            <person name="Wilson R.K."/>
        </authorList>
    </citation>
    <scope>NUCLEOTIDE SEQUENCE [LARGE SCALE GENOMIC DNA]</scope>
    <source>
        <strain evidence="5 6">DSM 13275</strain>
    </source>
</reference>
<dbReference type="HOGENOM" id="CLU_000604_1_2_9"/>
<reference evidence="5 6" key="2">
    <citation type="submission" date="2008-10" db="EMBL/GenBank/DDBJ databases">
        <title>Draft genome sequence of Clostridium hiranonis (DSM 13275).</title>
        <authorList>
            <person name="Sudarsanam P."/>
            <person name="Ley R."/>
            <person name="Guruge J."/>
            <person name="Turnbaugh P.J."/>
            <person name="Mahowald M."/>
            <person name="Liep D."/>
            <person name="Gordon J."/>
        </authorList>
    </citation>
    <scope>NUCLEOTIDE SEQUENCE [LARGE SCALE GENOMIC DNA]</scope>
    <source>
        <strain evidence="5 6">DSM 13275</strain>
    </source>
</reference>
<accession>B6G226</accession>
<proteinExistence type="predicted"/>
<feature type="domain" description="ABC transporter" evidence="4">
    <location>
        <begin position="12"/>
        <end position="247"/>
    </location>
</feature>
<dbReference type="PROSITE" id="PS00211">
    <property type="entry name" value="ABC_TRANSPORTER_1"/>
    <property type="match status" value="1"/>
</dbReference>
<dbReference type="EMBL" id="ABWP01000086">
    <property type="protein sequence ID" value="EEA84170.1"/>
    <property type="molecule type" value="Genomic_DNA"/>
</dbReference>
<evidence type="ECO:0000256" key="3">
    <source>
        <dbReference type="ARBA" id="ARBA00022840"/>
    </source>
</evidence>
<dbReference type="GO" id="GO:0005524">
    <property type="term" value="F:ATP binding"/>
    <property type="evidence" value="ECO:0007669"/>
    <property type="project" value="UniProtKB-KW"/>
</dbReference>
<keyword evidence="1" id="KW-0813">Transport</keyword>
<dbReference type="AlphaFoldDB" id="B6G226"/>
<dbReference type="GO" id="GO:0016887">
    <property type="term" value="F:ATP hydrolysis activity"/>
    <property type="evidence" value="ECO:0007669"/>
    <property type="project" value="InterPro"/>
</dbReference>
<evidence type="ECO:0000259" key="4">
    <source>
        <dbReference type="PROSITE" id="PS50893"/>
    </source>
</evidence>
<evidence type="ECO:0000313" key="5">
    <source>
        <dbReference type="EMBL" id="EEA84170.1"/>
    </source>
</evidence>
<evidence type="ECO:0000313" key="6">
    <source>
        <dbReference type="Proteomes" id="UP000003178"/>
    </source>
</evidence>
<dbReference type="Pfam" id="PF00005">
    <property type="entry name" value="ABC_tran"/>
    <property type="match status" value="1"/>
</dbReference>
<dbReference type="InterPro" id="IPR003439">
    <property type="entry name" value="ABC_transporter-like_ATP-bd"/>
</dbReference>
<dbReference type="eggNOG" id="COG0396">
    <property type="taxonomic scope" value="Bacteria"/>
</dbReference>
<name>B6G226_PEPHT</name>
<keyword evidence="6" id="KW-1185">Reference proteome</keyword>
<keyword evidence="3" id="KW-0067">ATP-binding</keyword>
<evidence type="ECO:0000256" key="2">
    <source>
        <dbReference type="ARBA" id="ARBA00022741"/>
    </source>
</evidence>
<dbReference type="STRING" id="500633.CLOHIR_02188"/>
<dbReference type="GO" id="GO:0005886">
    <property type="term" value="C:plasma membrane"/>
    <property type="evidence" value="ECO:0007669"/>
    <property type="project" value="TreeGrafter"/>
</dbReference>
<comment type="caution">
    <text evidence="5">The sequence shown here is derived from an EMBL/GenBank/DDBJ whole genome shotgun (WGS) entry which is preliminary data.</text>
</comment>
<dbReference type="InterPro" id="IPR051120">
    <property type="entry name" value="ABC_AA/LPS_Transport"/>
</dbReference>
<dbReference type="Proteomes" id="UP000003178">
    <property type="component" value="Unassembled WGS sequence"/>
</dbReference>
<evidence type="ECO:0000256" key="1">
    <source>
        <dbReference type="ARBA" id="ARBA00022448"/>
    </source>
</evidence>
<dbReference type="Gene3D" id="3.40.50.300">
    <property type="entry name" value="P-loop containing nucleotide triphosphate hydrolases"/>
    <property type="match status" value="1"/>
</dbReference>